<dbReference type="SUPFAM" id="SSF50814">
    <property type="entry name" value="Lipocalins"/>
    <property type="match status" value="1"/>
</dbReference>
<dbReference type="InterPro" id="IPR012674">
    <property type="entry name" value="Calycin"/>
</dbReference>
<dbReference type="Gene3D" id="2.40.128.20">
    <property type="match status" value="1"/>
</dbReference>
<dbReference type="Proteomes" id="UP001354989">
    <property type="component" value="Plasmid pPP7"/>
</dbReference>
<proteinExistence type="predicted"/>
<dbReference type="Pfam" id="PF08768">
    <property type="entry name" value="THAP4_heme-bd"/>
    <property type="match status" value="1"/>
</dbReference>
<evidence type="ECO:0000313" key="3">
    <source>
        <dbReference type="Proteomes" id="UP001354989"/>
    </source>
</evidence>
<keyword evidence="3" id="KW-1185">Reference proteome</keyword>
<gene>
    <name evidence="2" type="ORF">PEPS_45260</name>
</gene>
<dbReference type="InterPro" id="IPR014878">
    <property type="entry name" value="THAP4-like_heme-bd"/>
</dbReference>
<evidence type="ECO:0000259" key="1">
    <source>
        <dbReference type="Pfam" id="PF08768"/>
    </source>
</evidence>
<dbReference type="EMBL" id="AP025299">
    <property type="protein sequence ID" value="BDD02246.1"/>
    <property type="molecule type" value="Genomic_DNA"/>
</dbReference>
<sequence length="186" mass="20871">MNTAIKINPLLGLIGTWQGDKGLDLAPKPVEDERNPYYETLIIEPVDIAIENAETQELTAVKYFQVVREKSNDKVSHNEVGYWIWDNNTDTIMCSLSIPRGLSLVAGGEFTANEAGDVSIEVNAKDGDAEWGIVQSPFLKEKARTLSFKRTFKVEGNKLTYKQEMELAIYNKSFNHVDSNVLTKVD</sequence>
<organism evidence="2 3">
    <name type="scientific">Persicobacter psychrovividus</name>
    <dbReference type="NCBI Taxonomy" id="387638"/>
    <lineage>
        <taxon>Bacteria</taxon>
        <taxon>Pseudomonadati</taxon>
        <taxon>Bacteroidota</taxon>
        <taxon>Cytophagia</taxon>
        <taxon>Cytophagales</taxon>
        <taxon>Persicobacteraceae</taxon>
        <taxon>Persicobacter</taxon>
    </lineage>
</organism>
<geneLocation type="plasmid" evidence="2 3">
    <name>pPP7</name>
</geneLocation>
<evidence type="ECO:0000313" key="2">
    <source>
        <dbReference type="EMBL" id="BDD02246.1"/>
    </source>
</evidence>
<reference evidence="2 3" key="1">
    <citation type="submission" date="2021-12" db="EMBL/GenBank/DDBJ databases">
        <title>Genome sequencing of bacteria with rrn-lacking chromosome and rrn-plasmid.</title>
        <authorList>
            <person name="Anda M."/>
            <person name="Iwasaki W."/>
        </authorList>
    </citation>
    <scope>NUCLEOTIDE SEQUENCE [LARGE SCALE GENOMIC DNA]</scope>
    <source>
        <strain evidence="2 3">NBRC 101262</strain>
        <plasmid evidence="2 3">pPP7</plasmid>
    </source>
</reference>
<feature type="domain" description="THAP4-like heme-binding" evidence="1">
    <location>
        <begin position="7"/>
        <end position="184"/>
    </location>
</feature>
<accession>A0ABM7VMK6</accession>
<name>A0ABM7VMK6_9BACT</name>
<keyword evidence="2" id="KW-0614">Plasmid</keyword>
<protein>
    <submittedName>
        <fullName evidence="2">FABP family protein</fullName>
    </submittedName>
</protein>